<evidence type="ECO:0000313" key="2">
    <source>
        <dbReference type="Proteomes" id="UP001165064"/>
    </source>
</evidence>
<comment type="caution">
    <text evidence="1">The sequence shown here is derived from an EMBL/GenBank/DDBJ whole genome shotgun (WGS) entry which is preliminary data.</text>
</comment>
<gene>
    <name evidence="1" type="ORF">Amon02_000936200</name>
</gene>
<dbReference type="Proteomes" id="UP001165064">
    <property type="component" value="Unassembled WGS sequence"/>
</dbReference>
<protein>
    <submittedName>
        <fullName evidence="1">Unnamed protein product</fullName>
    </submittedName>
</protein>
<proteinExistence type="predicted"/>
<reference evidence="1" key="1">
    <citation type="submission" date="2023-04" db="EMBL/GenBank/DDBJ databases">
        <title>Ambrosiozyma monospora NBRC 10751.</title>
        <authorList>
            <person name="Ichikawa N."/>
            <person name="Sato H."/>
            <person name="Tonouchi N."/>
        </authorList>
    </citation>
    <scope>NUCLEOTIDE SEQUENCE</scope>
    <source>
        <strain evidence="1">NBRC 10751</strain>
    </source>
</reference>
<sequence>MGTQSYAVLSCGSNGNYQLGQNNNEDTNILKPCLFQIPTDDNDSQPPQIQTIIPYKPVKIVCGGNHTGVLFTNGDLYMCGQNNKYQQFSAKPGKSHTEHSTDGTLSSSDDFVPVFQIVSAFAGKVKDVVADTNLIALEENPTTSKTLELAMMNLVVKLLYS</sequence>
<evidence type="ECO:0000313" key="1">
    <source>
        <dbReference type="EMBL" id="GME93591.1"/>
    </source>
</evidence>
<dbReference type="EMBL" id="BSXS01008768">
    <property type="protein sequence ID" value="GME93591.1"/>
    <property type="molecule type" value="Genomic_DNA"/>
</dbReference>
<keyword evidence="2" id="KW-1185">Reference proteome</keyword>
<accession>A0ACB5TS77</accession>
<organism evidence="1 2">
    <name type="scientific">Ambrosiozyma monospora</name>
    <name type="common">Yeast</name>
    <name type="synonym">Endomycopsis monosporus</name>
    <dbReference type="NCBI Taxonomy" id="43982"/>
    <lineage>
        <taxon>Eukaryota</taxon>
        <taxon>Fungi</taxon>
        <taxon>Dikarya</taxon>
        <taxon>Ascomycota</taxon>
        <taxon>Saccharomycotina</taxon>
        <taxon>Pichiomycetes</taxon>
        <taxon>Pichiales</taxon>
        <taxon>Pichiaceae</taxon>
        <taxon>Ambrosiozyma</taxon>
    </lineage>
</organism>
<name>A0ACB5TS77_AMBMO</name>